<dbReference type="Proteomes" id="UP000187203">
    <property type="component" value="Unassembled WGS sequence"/>
</dbReference>
<dbReference type="AlphaFoldDB" id="A0A1R3G277"/>
<comment type="caution">
    <text evidence="1">The sequence shown here is derived from an EMBL/GenBank/DDBJ whole genome shotgun (WGS) entry which is preliminary data.</text>
</comment>
<sequence>MRAGKGLREGSFELMGFSLREKEDVLLSSFFGCEMERFSVRWLFKRVVRVFGEGKVEGRCERCVLFSVKGSGKLYGGDDCRRCGESPGNPVWGEWIREG</sequence>
<keyword evidence="2" id="KW-1185">Reference proteome</keyword>
<accession>A0A1R3G277</accession>
<name>A0A1R3G277_9ROSI</name>
<proteinExistence type="predicted"/>
<dbReference type="EMBL" id="AWUE01023895">
    <property type="protein sequence ID" value="OMO52173.1"/>
    <property type="molecule type" value="Genomic_DNA"/>
</dbReference>
<organism evidence="1 2">
    <name type="scientific">Corchorus olitorius</name>
    <dbReference type="NCBI Taxonomy" id="93759"/>
    <lineage>
        <taxon>Eukaryota</taxon>
        <taxon>Viridiplantae</taxon>
        <taxon>Streptophyta</taxon>
        <taxon>Embryophyta</taxon>
        <taxon>Tracheophyta</taxon>
        <taxon>Spermatophyta</taxon>
        <taxon>Magnoliopsida</taxon>
        <taxon>eudicotyledons</taxon>
        <taxon>Gunneridae</taxon>
        <taxon>Pentapetalae</taxon>
        <taxon>rosids</taxon>
        <taxon>malvids</taxon>
        <taxon>Malvales</taxon>
        <taxon>Malvaceae</taxon>
        <taxon>Grewioideae</taxon>
        <taxon>Apeibeae</taxon>
        <taxon>Corchorus</taxon>
    </lineage>
</organism>
<evidence type="ECO:0000313" key="1">
    <source>
        <dbReference type="EMBL" id="OMO52173.1"/>
    </source>
</evidence>
<protein>
    <submittedName>
        <fullName evidence="1">Beta-glucosidase 13-like protein</fullName>
    </submittedName>
</protein>
<reference evidence="2" key="1">
    <citation type="submission" date="2013-09" db="EMBL/GenBank/DDBJ databases">
        <title>Corchorus olitorius genome sequencing.</title>
        <authorList>
            <person name="Alam M."/>
            <person name="Haque M.S."/>
            <person name="Islam M.S."/>
            <person name="Emdad E.M."/>
            <person name="Islam M.M."/>
            <person name="Ahmed B."/>
            <person name="Halim A."/>
            <person name="Hossen Q.M.M."/>
            <person name="Hossain M.Z."/>
            <person name="Ahmed R."/>
            <person name="Khan M.M."/>
            <person name="Islam R."/>
            <person name="Rashid M.M."/>
            <person name="Khan S.A."/>
            <person name="Rahman M.S."/>
            <person name="Alam M."/>
            <person name="Yahiya A.S."/>
            <person name="Khan M.S."/>
            <person name="Azam M.S."/>
            <person name="Haque T."/>
            <person name="Lashkar M.Z.H."/>
            <person name="Akhand A.I."/>
            <person name="Morshed G."/>
            <person name="Roy S."/>
            <person name="Uddin K.S."/>
            <person name="Rabeya T."/>
            <person name="Hossain A.S."/>
            <person name="Chowdhury A."/>
            <person name="Snigdha A.R."/>
            <person name="Mortoza M.S."/>
            <person name="Matin S.A."/>
            <person name="Hoque S.M.E."/>
            <person name="Islam M.K."/>
            <person name="Roy D.K."/>
            <person name="Haider R."/>
            <person name="Moosa M.M."/>
            <person name="Elias S.M."/>
            <person name="Hasan A.M."/>
            <person name="Jahan S."/>
            <person name="Shafiuddin M."/>
            <person name="Mahmood N."/>
            <person name="Shommy N.S."/>
        </authorList>
    </citation>
    <scope>NUCLEOTIDE SEQUENCE [LARGE SCALE GENOMIC DNA]</scope>
    <source>
        <strain evidence="2">cv. O-4</strain>
    </source>
</reference>
<evidence type="ECO:0000313" key="2">
    <source>
        <dbReference type="Proteomes" id="UP000187203"/>
    </source>
</evidence>
<gene>
    <name evidence="1" type="ORF">COLO4_37373</name>
</gene>